<evidence type="ECO:0000256" key="1">
    <source>
        <dbReference type="SAM" id="MobiDB-lite"/>
    </source>
</evidence>
<evidence type="ECO:0000313" key="2">
    <source>
        <dbReference type="EMBL" id="TGD39621.1"/>
    </source>
</evidence>
<dbReference type="AlphaFoldDB" id="A0A4Z0KNE0"/>
<gene>
    <name evidence="2" type="ORF">EB834_05630</name>
</gene>
<comment type="caution">
    <text evidence="2">The sequence shown here is derived from an EMBL/GenBank/DDBJ whole genome shotgun (WGS) entry which is preliminary data.</text>
</comment>
<sequence length="82" mass="9315">MTGRASRDRDERLPERMRDYRIEAEPRQSPDLHKLVQLFIGMARSRAEQDRTTPATDADTVLPASEQCRDGEVESEAQEANG</sequence>
<dbReference type="Proteomes" id="UP000297736">
    <property type="component" value="Unassembled WGS sequence"/>
</dbReference>
<accession>A0A4Z0KNE0</accession>
<feature type="region of interest" description="Disordered" evidence="1">
    <location>
        <begin position="45"/>
        <end position="82"/>
    </location>
</feature>
<dbReference type="RefSeq" id="WP_135446882.1">
    <property type="nucleotide sequence ID" value="NZ_RHFF01000004.1"/>
</dbReference>
<evidence type="ECO:0000313" key="3">
    <source>
        <dbReference type="Proteomes" id="UP000297736"/>
    </source>
</evidence>
<protein>
    <submittedName>
        <fullName evidence="2">Uncharacterized protein</fullName>
    </submittedName>
</protein>
<dbReference type="EMBL" id="RHFF01000004">
    <property type="protein sequence ID" value="TGD39621.1"/>
    <property type="molecule type" value="Genomic_DNA"/>
</dbReference>
<reference evidence="2 3" key="1">
    <citation type="submission" date="2018-10" db="EMBL/GenBank/DDBJ databases">
        <title>Brevibacterium genomes from Austrain hard cheese rinds.</title>
        <authorList>
            <person name="Anast J.M."/>
            <person name="Dzieciol M."/>
            <person name="Schultz D.L."/>
            <person name="Mann E."/>
            <person name="Wagner M."/>
            <person name="Schmitz-Esser S."/>
        </authorList>
    </citation>
    <scope>NUCLEOTIDE SEQUENCE [LARGE SCALE GENOMIC DNA]</scope>
    <source>
        <strain evidence="2 3">L261</strain>
    </source>
</reference>
<feature type="compositionally biased region" description="Acidic residues" evidence="1">
    <location>
        <begin position="73"/>
        <end position="82"/>
    </location>
</feature>
<organism evidence="2 3">
    <name type="scientific">Brevibacterium aurantiacum</name>
    <dbReference type="NCBI Taxonomy" id="273384"/>
    <lineage>
        <taxon>Bacteria</taxon>
        <taxon>Bacillati</taxon>
        <taxon>Actinomycetota</taxon>
        <taxon>Actinomycetes</taxon>
        <taxon>Micrococcales</taxon>
        <taxon>Brevibacteriaceae</taxon>
        <taxon>Brevibacterium</taxon>
    </lineage>
</organism>
<proteinExistence type="predicted"/>
<name>A0A4Z0KNE0_BREAU</name>